<evidence type="ECO:0000313" key="1">
    <source>
        <dbReference type="EMBL" id="KAJ9061232.1"/>
    </source>
</evidence>
<protein>
    <submittedName>
        <fullName evidence="1">Uncharacterized protein</fullName>
    </submittedName>
</protein>
<proteinExistence type="predicted"/>
<evidence type="ECO:0000313" key="2">
    <source>
        <dbReference type="Proteomes" id="UP001165960"/>
    </source>
</evidence>
<organism evidence="1 2">
    <name type="scientific">Entomophthora muscae</name>
    <dbReference type="NCBI Taxonomy" id="34485"/>
    <lineage>
        <taxon>Eukaryota</taxon>
        <taxon>Fungi</taxon>
        <taxon>Fungi incertae sedis</taxon>
        <taxon>Zoopagomycota</taxon>
        <taxon>Entomophthoromycotina</taxon>
        <taxon>Entomophthoromycetes</taxon>
        <taxon>Entomophthorales</taxon>
        <taxon>Entomophthoraceae</taxon>
        <taxon>Entomophthora</taxon>
    </lineage>
</organism>
<dbReference type="Proteomes" id="UP001165960">
    <property type="component" value="Unassembled WGS sequence"/>
</dbReference>
<reference evidence="1" key="1">
    <citation type="submission" date="2022-04" db="EMBL/GenBank/DDBJ databases">
        <title>Genome of the entomopathogenic fungus Entomophthora muscae.</title>
        <authorList>
            <person name="Elya C."/>
            <person name="Lovett B.R."/>
            <person name="Lee E."/>
            <person name="Macias A.M."/>
            <person name="Hajek A.E."/>
            <person name="De Bivort B.L."/>
            <person name="Kasson M.T."/>
            <person name="De Fine Licht H.H."/>
            <person name="Stajich J.E."/>
        </authorList>
    </citation>
    <scope>NUCLEOTIDE SEQUENCE</scope>
    <source>
        <strain evidence="1">Berkeley</strain>
    </source>
</reference>
<name>A0ACC2SGE4_9FUNG</name>
<keyword evidence="2" id="KW-1185">Reference proteome</keyword>
<sequence length="190" mass="21843">MNFLESQLVFYGSYHRNKINIITHIICVPFILWSAEVALGKLSLEIVTFKPLPLNDFVVTLDLPFLASLLYSVYYISLDAIPGLVYTPILLAMSHHASLYSKLSHSGYTALYIHIVCWIAQFLSHGFAEKRAPALIDGFFQAITLAPFFVFYEVLFYFGFRKDLQKRINERISLNLGAYHTQLLREKKAR</sequence>
<gene>
    <name evidence="1" type="ORF">DSO57_1022450</name>
</gene>
<accession>A0ACC2SGE4</accession>
<comment type="caution">
    <text evidence="1">The sequence shown here is derived from an EMBL/GenBank/DDBJ whole genome shotgun (WGS) entry which is preliminary data.</text>
</comment>
<dbReference type="EMBL" id="QTSX02005083">
    <property type="protein sequence ID" value="KAJ9061232.1"/>
    <property type="molecule type" value="Genomic_DNA"/>
</dbReference>